<dbReference type="InParanoid" id="A0A1X7U9P6"/>
<dbReference type="EnsemblMetazoa" id="Aqu2.1.24480_001">
    <property type="protein sequence ID" value="Aqu2.1.24480_001"/>
    <property type="gene ID" value="Aqu2.1.24480"/>
</dbReference>
<evidence type="ECO:0000313" key="1">
    <source>
        <dbReference type="EnsemblMetazoa" id="Aqu2.1.24480_001"/>
    </source>
</evidence>
<reference evidence="1" key="1">
    <citation type="submission" date="2017-05" db="UniProtKB">
        <authorList>
            <consortium name="EnsemblMetazoa"/>
        </authorList>
    </citation>
    <scope>IDENTIFICATION</scope>
</reference>
<sequence>MINGLYVKCDSCKREVKLQSLTDDCETHKERNSIAAGKMVSQIIRGSSLKASSITVPPGGRPISIAKITSLLVSSSVASQRTKRQRNHEISHLRDQLTGGMDHCQLIDEVQLLSKEKKEELLKELNFCIDVPAEQCLGIKADLCLPWNKLRIMKRCTKVLKTIQIIVLTYRWLKAWKINMSSERKQRTAMKNDLEAIDVKAESVPFTFTGKQGGQVIHPAPLAYIVNLKEVIFHLLDKLKRLN</sequence>
<proteinExistence type="predicted"/>
<organism evidence="1">
    <name type="scientific">Amphimedon queenslandica</name>
    <name type="common">Sponge</name>
    <dbReference type="NCBI Taxonomy" id="400682"/>
    <lineage>
        <taxon>Eukaryota</taxon>
        <taxon>Metazoa</taxon>
        <taxon>Porifera</taxon>
        <taxon>Demospongiae</taxon>
        <taxon>Heteroscleromorpha</taxon>
        <taxon>Haplosclerida</taxon>
        <taxon>Niphatidae</taxon>
        <taxon>Amphimedon</taxon>
    </lineage>
</organism>
<dbReference type="PANTHER" id="PTHR31424">
    <property type="entry name" value="PROTEIN CBG23806"/>
    <property type="match status" value="1"/>
</dbReference>
<name>A0A1X7U9P6_AMPQE</name>
<accession>A0A1X7U9P6</accession>
<protein>
    <submittedName>
        <fullName evidence="1">Uncharacterized protein</fullName>
    </submittedName>
</protein>
<dbReference type="OrthoDB" id="10062908at2759"/>
<dbReference type="AlphaFoldDB" id="A0A1X7U9P6"/>